<gene>
    <name evidence="1" type="ORF">PCOR1329_LOCUS83100</name>
</gene>
<dbReference type="EMBL" id="CAUYUJ010022010">
    <property type="protein sequence ID" value="CAK0908418.1"/>
    <property type="molecule type" value="Genomic_DNA"/>
</dbReference>
<evidence type="ECO:0000313" key="1">
    <source>
        <dbReference type="EMBL" id="CAK0908418.1"/>
    </source>
</evidence>
<comment type="caution">
    <text evidence="1">The sequence shown here is derived from an EMBL/GenBank/DDBJ whole genome shotgun (WGS) entry which is preliminary data.</text>
</comment>
<sequence length="311" mass="34904">MAAAAFDGLVQDTAVGRPTSSGALDWISQNITAEHIQMQKRNTAQWRQRFASGSNEAWKAATPLFKGGQPAPAHAAAYMHEQWAKHWKPENYDNTGYVAAWRQHFPKSTRPQDWMPSLDIFAAAARQAKHCPVLDGWTSHELQALEKIYPAVIEELYELRASADMGAAYRDAATKTLRKVIVQSSVENELKLVCFGRYWAHNILLHPEHSAAILGFQNLIDERLVWGDFLGTALSEYARALGRSLVRYSPTPGAVLQVDSHGGFRIRDAVEQLAGDDWRFTPNRKAAQRALRGIARIRCLQLVVRTRFDAE</sequence>
<keyword evidence="2" id="KW-1185">Reference proteome</keyword>
<evidence type="ECO:0000313" key="2">
    <source>
        <dbReference type="Proteomes" id="UP001189429"/>
    </source>
</evidence>
<name>A0ABN9YCK1_9DINO</name>
<proteinExistence type="predicted"/>
<protein>
    <submittedName>
        <fullName evidence="1">Uncharacterized protein</fullName>
    </submittedName>
</protein>
<accession>A0ABN9YCK1</accession>
<feature type="non-terminal residue" evidence="1">
    <location>
        <position position="311"/>
    </location>
</feature>
<dbReference type="Proteomes" id="UP001189429">
    <property type="component" value="Unassembled WGS sequence"/>
</dbReference>
<organism evidence="1 2">
    <name type="scientific">Prorocentrum cordatum</name>
    <dbReference type="NCBI Taxonomy" id="2364126"/>
    <lineage>
        <taxon>Eukaryota</taxon>
        <taxon>Sar</taxon>
        <taxon>Alveolata</taxon>
        <taxon>Dinophyceae</taxon>
        <taxon>Prorocentrales</taxon>
        <taxon>Prorocentraceae</taxon>
        <taxon>Prorocentrum</taxon>
    </lineage>
</organism>
<reference evidence="1" key="1">
    <citation type="submission" date="2023-10" db="EMBL/GenBank/DDBJ databases">
        <authorList>
            <person name="Chen Y."/>
            <person name="Shah S."/>
            <person name="Dougan E. K."/>
            <person name="Thang M."/>
            <person name="Chan C."/>
        </authorList>
    </citation>
    <scope>NUCLEOTIDE SEQUENCE [LARGE SCALE GENOMIC DNA]</scope>
</reference>